<reference evidence="2" key="1">
    <citation type="submission" date="2019-08" db="EMBL/GenBank/DDBJ databases">
        <authorList>
            <person name="Kucharzyk K."/>
            <person name="Murdoch R.W."/>
            <person name="Higgins S."/>
            <person name="Loffler F."/>
        </authorList>
    </citation>
    <scope>NUCLEOTIDE SEQUENCE</scope>
</reference>
<protein>
    <recommendedName>
        <fullName evidence="1">HTH cro/C1-type domain-containing protein</fullName>
    </recommendedName>
</protein>
<gene>
    <name evidence="2" type="ORF">SDC9_38129</name>
</gene>
<organism evidence="2">
    <name type="scientific">bioreactor metagenome</name>
    <dbReference type="NCBI Taxonomy" id="1076179"/>
    <lineage>
        <taxon>unclassified sequences</taxon>
        <taxon>metagenomes</taxon>
        <taxon>ecological metagenomes</taxon>
    </lineage>
</organism>
<dbReference type="SMART" id="SM00530">
    <property type="entry name" value="HTH_XRE"/>
    <property type="match status" value="1"/>
</dbReference>
<dbReference type="InterPro" id="IPR001387">
    <property type="entry name" value="Cro/C1-type_HTH"/>
</dbReference>
<name>A0A644VL13_9ZZZZ</name>
<dbReference type="AlphaFoldDB" id="A0A644VL13"/>
<dbReference type="PROSITE" id="PS50943">
    <property type="entry name" value="HTH_CROC1"/>
    <property type="match status" value="1"/>
</dbReference>
<accession>A0A644VL13</accession>
<comment type="caution">
    <text evidence="2">The sequence shown here is derived from an EMBL/GenBank/DDBJ whole genome shotgun (WGS) entry which is preliminary data.</text>
</comment>
<sequence>MLLQDARVKRGFTQVELAERAGISQGHISLLENGHRFVGPDIAKRIEEALNLEVDWVRTRLKNSRFCSGGYENPEPEDTVLNYIWDYAASAVSMKKRLERVAFLRLAVEVLENFMMKGAKAI</sequence>
<dbReference type="InterPro" id="IPR010982">
    <property type="entry name" value="Lambda_DNA-bd_dom_sf"/>
</dbReference>
<dbReference type="GO" id="GO:0003677">
    <property type="term" value="F:DNA binding"/>
    <property type="evidence" value="ECO:0007669"/>
    <property type="project" value="InterPro"/>
</dbReference>
<feature type="domain" description="HTH cro/C1-type" evidence="1">
    <location>
        <begin position="3"/>
        <end position="57"/>
    </location>
</feature>
<dbReference type="Pfam" id="PF01381">
    <property type="entry name" value="HTH_3"/>
    <property type="match status" value="1"/>
</dbReference>
<dbReference type="CDD" id="cd00093">
    <property type="entry name" value="HTH_XRE"/>
    <property type="match status" value="1"/>
</dbReference>
<dbReference type="SUPFAM" id="SSF47413">
    <property type="entry name" value="lambda repressor-like DNA-binding domains"/>
    <property type="match status" value="1"/>
</dbReference>
<proteinExistence type="predicted"/>
<dbReference type="EMBL" id="VSSQ01000346">
    <property type="protein sequence ID" value="MPL92038.1"/>
    <property type="molecule type" value="Genomic_DNA"/>
</dbReference>
<evidence type="ECO:0000313" key="2">
    <source>
        <dbReference type="EMBL" id="MPL92038.1"/>
    </source>
</evidence>
<dbReference type="Gene3D" id="1.10.260.40">
    <property type="entry name" value="lambda repressor-like DNA-binding domains"/>
    <property type="match status" value="1"/>
</dbReference>
<evidence type="ECO:0000259" key="1">
    <source>
        <dbReference type="PROSITE" id="PS50943"/>
    </source>
</evidence>